<gene>
    <name evidence="5" type="ORF">FJY68_07125</name>
</gene>
<dbReference type="SUPFAM" id="SSF55681">
    <property type="entry name" value="Class II aaRS and biotin synthetases"/>
    <property type="match status" value="1"/>
</dbReference>
<dbReference type="Pfam" id="PF03099">
    <property type="entry name" value="BPL_LplA_LipB"/>
    <property type="match status" value="1"/>
</dbReference>
<dbReference type="Gene3D" id="3.30.930.10">
    <property type="entry name" value="Bira Bifunctional Protein, Domain 2"/>
    <property type="match status" value="1"/>
</dbReference>
<dbReference type="InterPro" id="IPR004408">
    <property type="entry name" value="Biotin_CoA_COase_ligase"/>
</dbReference>
<evidence type="ECO:0000256" key="3">
    <source>
        <dbReference type="ARBA" id="ARBA00024227"/>
    </source>
</evidence>
<dbReference type="InterPro" id="IPR004143">
    <property type="entry name" value="BPL_LPL_catalytic"/>
</dbReference>
<dbReference type="PROSITE" id="PS51733">
    <property type="entry name" value="BPL_LPL_CATALYTIC"/>
    <property type="match status" value="1"/>
</dbReference>
<evidence type="ECO:0000259" key="4">
    <source>
        <dbReference type="PROSITE" id="PS51733"/>
    </source>
</evidence>
<dbReference type="NCBIfam" id="TIGR00121">
    <property type="entry name" value="birA_ligase"/>
    <property type="match status" value="1"/>
</dbReference>
<evidence type="ECO:0000313" key="5">
    <source>
        <dbReference type="EMBL" id="MBM3331611.1"/>
    </source>
</evidence>
<keyword evidence="1 5" id="KW-0436">Ligase</keyword>
<evidence type="ECO:0000313" key="6">
    <source>
        <dbReference type="Proteomes" id="UP000779900"/>
    </source>
</evidence>
<comment type="caution">
    <text evidence="5">The sequence shown here is derived from an EMBL/GenBank/DDBJ whole genome shotgun (WGS) entry which is preliminary data.</text>
</comment>
<dbReference type="PANTHER" id="PTHR12835:SF5">
    <property type="entry name" value="BIOTIN--PROTEIN LIGASE"/>
    <property type="match status" value="1"/>
</dbReference>
<evidence type="ECO:0000256" key="2">
    <source>
        <dbReference type="ARBA" id="ARBA00023267"/>
    </source>
</evidence>
<feature type="domain" description="BPL/LPL catalytic" evidence="4">
    <location>
        <begin position="11"/>
        <end position="192"/>
    </location>
</feature>
<dbReference type="Proteomes" id="UP000779900">
    <property type="component" value="Unassembled WGS sequence"/>
</dbReference>
<organism evidence="5 6">
    <name type="scientific">candidate division WOR-3 bacterium</name>
    <dbReference type="NCBI Taxonomy" id="2052148"/>
    <lineage>
        <taxon>Bacteria</taxon>
        <taxon>Bacteria division WOR-3</taxon>
    </lineage>
</organism>
<keyword evidence="2" id="KW-0092">Biotin</keyword>
<dbReference type="PANTHER" id="PTHR12835">
    <property type="entry name" value="BIOTIN PROTEIN LIGASE"/>
    <property type="match status" value="1"/>
</dbReference>
<sequence>MTRISKQVTSEVTGERLAGLARYGSLHLLDEVDSTNDYALSLAGKNSTAIVVASRQTKGRGRFRRPWFSDEESLAASLLVHTDVPDFPHPSFLTHLAGLALSRAVEQTAGLPTQIRWPNDVTLGDKKLAGILCEGRRNAVAVGIGMNLNQQSLPEDLPEAVSLSMATGRQWDKFYLLEDFLREMFASIEQSGKGGSAQVLADLKQRSAIMHRRVEIQTFLRRHVGTVVDLDPEGRVVLRTDSGRLVVLSAGDARKVR</sequence>
<dbReference type="Pfam" id="PF02237">
    <property type="entry name" value="BPL_C"/>
    <property type="match status" value="1"/>
</dbReference>
<dbReference type="CDD" id="cd16442">
    <property type="entry name" value="BPL"/>
    <property type="match status" value="1"/>
</dbReference>
<reference evidence="5" key="1">
    <citation type="submission" date="2019-03" db="EMBL/GenBank/DDBJ databases">
        <title>Lake Tanganyika Metagenome-Assembled Genomes (MAGs).</title>
        <authorList>
            <person name="Tran P."/>
        </authorList>
    </citation>
    <scope>NUCLEOTIDE SEQUENCE</scope>
    <source>
        <strain evidence="5">K_DeepCast_150m_m2_040</strain>
    </source>
</reference>
<name>A0A937XH99_UNCW3</name>
<dbReference type="EC" id="6.3.4.15" evidence="3"/>
<dbReference type="EMBL" id="VGIR01000037">
    <property type="protein sequence ID" value="MBM3331611.1"/>
    <property type="molecule type" value="Genomic_DNA"/>
</dbReference>
<evidence type="ECO:0000256" key="1">
    <source>
        <dbReference type="ARBA" id="ARBA00022598"/>
    </source>
</evidence>
<dbReference type="GO" id="GO:0005737">
    <property type="term" value="C:cytoplasm"/>
    <property type="evidence" value="ECO:0007669"/>
    <property type="project" value="TreeGrafter"/>
</dbReference>
<dbReference type="GO" id="GO:0004077">
    <property type="term" value="F:biotin--[biotin carboxyl-carrier protein] ligase activity"/>
    <property type="evidence" value="ECO:0007669"/>
    <property type="project" value="UniProtKB-EC"/>
</dbReference>
<dbReference type="AlphaFoldDB" id="A0A937XH99"/>
<dbReference type="InterPro" id="IPR045864">
    <property type="entry name" value="aa-tRNA-synth_II/BPL/LPL"/>
</dbReference>
<protein>
    <recommendedName>
        <fullName evidence="3">biotin--[biotin carboxyl-carrier protein] ligase</fullName>
        <ecNumber evidence="3">6.3.4.15</ecNumber>
    </recommendedName>
</protein>
<proteinExistence type="predicted"/>
<accession>A0A937XH99</accession>
<dbReference type="InterPro" id="IPR003142">
    <property type="entry name" value="BPL_C"/>
</dbReference>